<dbReference type="EMBL" id="MH899681">
    <property type="protein sequence ID" value="QBB20990.1"/>
    <property type="molecule type" value="Genomic_DNA"/>
</dbReference>
<proteinExistence type="predicted"/>
<dbReference type="AlphaFoldDB" id="A0A411HAJ5"/>
<accession>A0A411HAJ5</accession>
<evidence type="ECO:0000313" key="1">
    <source>
        <dbReference type="EMBL" id="QBB20990.1"/>
    </source>
</evidence>
<reference evidence="1" key="1">
    <citation type="journal article" date="2019" name="Virulence">
        <title>Three new serine-protease autotransporters of Enterobacteriaceae (SPATEs) from extra-intestinal pathogenic Escherichia coli and combined role of SPATEs for cytotoxicity and colonization of the mouse kidney.</title>
        <authorList>
            <person name="Habouria H."/>
            <person name="Pokharel P."/>
            <person name="Maris S."/>
            <person name="Garenaux A."/>
            <person name="Bessaiah H."/>
            <person name="Houle S."/>
            <person name="Veyrier F.J."/>
            <person name="Guyomard-Rabenirinia S."/>
            <person name="Talarmin A."/>
            <person name="Dozois C.M."/>
        </authorList>
    </citation>
    <scope>NUCLEOTIDE SEQUENCE</scope>
    <source>
        <strain evidence="1">QT598</strain>
    </source>
</reference>
<sequence length="50" mass="5937">MMILLHRIETPHAPNCRISFNDSSPEHYSLWRHVQLLILGDERSVLWNIP</sequence>
<organism evidence="1">
    <name type="scientific">Escherichia coli</name>
    <dbReference type="NCBI Taxonomy" id="562"/>
    <lineage>
        <taxon>Bacteria</taxon>
        <taxon>Pseudomonadati</taxon>
        <taxon>Pseudomonadota</taxon>
        <taxon>Gammaproteobacteria</taxon>
        <taxon>Enterobacterales</taxon>
        <taxon>Enterobacteriaceae</taxon>
        <taxon>Escherichia</taxon>
    </lineage>
</organism>
<name>A0A411HAJ5_ECOLX</name>
<protein>
    <submittedName>
        <fullName evidence="1">Uncharacterized protein</fullName>
    </submittedName>
</protein>